<evidence type="ECO:0000256" key="5">
    <source>
        <dbReference type="ARBA" id="ARBA00022481"/>
    </source>
</evidence>
<reference evidence="14" key="1">
    <citation type="journal article" date="2019" name="Int. J. Syst. Evol. Microbiol.">
        <title>The Global Catalogue of Microorganisms (GCM) 10K type strain sequencing project: providing services to taxonomists for standard genome sequencing and annotation.</title>
        <authorList>
            <consortium name="The Broad Institute Genomics Platform"/>
            <consortium name="The Broad Institute Genome Sequencing Center for Infectious Disease"/>
            <person name="Wu L."/>
            <person name="Ma J."/>
        </authorList>
    </citation>
    <scope>NUCLEOTIDE SEQUENCE [LARGE SCALE GENOMIC DNA]</scope>
    <source>
        <strain evidence="14">JCM 17551</strain>
    </source>
</reference>
<gene>
    <name evidence="13" type="primary">xcpT</name>
    <name evidence="13" type="ORF">GCM10022277_14620</name>
</gene>
<dbReference type="Pfam" id="PF08334">
    <property type="entry name" value="T2SSG"/>
    <property type="match status" value="1"/>
</dbReference>
<evidence type="ECO:0000313" key="14">
    <source>
        <dbReference type="Proteomes" id="UP001501565"/>
    </source>
</evidence>
<feature type="transmembrane region" description="Helical" evidence="11">
    <location>
        <begin position="12"/>
        <end position="33"/>
    </location>
</feature>
<dbReference type="NCBIfam" id="TIGR01710">
    <property type="entry name" value="typeII_sec_gspG"/>
    <property type="match status" value="1"/>
</dbReference>
<evidence type="ECO:0000256" key="7">
    <source>
        <dbReference type="ARBA" id="ARBA00022692"/>
    </source>
</evidence>
<keyword evidence="9 11" id="KW-0472">Membrane</keyword>
<dbReference type="PROSITE" id="PS00409">
    <property type="entry name" value="PROKAR_NTER_METHYL"/>
    <property type="match status" value="1"/>
</dbReference>
<dbReference type="InterPro" id="IPR045584">
    <property type="entry name" value="Pilin-like"/>
</dbReference>
<dbReference type="Gene3D" id="3.30.700.10">
    <property type="entry name" value="Glycoprotein, Type 4 Pilin"/>
    <property type="match status" value="1"/>
</dbReference>
<evidence type="ECO:0000256" key="8">
    <source>
        <dbReference type="ARBA" id="ARBA00022989"/>
    </source>
</evidence>
<feature type="domain" description="Type II secretion system protein GspG C-terminal" evidence="12">
    <location>
        <begin position="31"/>
        <end position="140"/>
    </location>
</feature>
<evidence type="ECO:0000256" key="10">
    <source>
        <dbReference type="SAM" id="MobiDB-lite"/>
    </source>
</evidence>
<dbReference type="InterPro" id="IPR000983">
    <property type="entry name" value="Bac_GSPG_pilin"/>
</dbReference>
<dbReference type="NCBIfam" id="TIGR02532">
    <property type="entry name" value="IV_pilin_GFxxxE"/>
    <property type="match status" value="1"/>
</dbReference>
<name>A0ABP7MCZ9_9GAMM</name>
<keyword evidence="8 11" id="KW-1133">Transmembrane helix</keyword>
<comment type="subcellular location">
    <subcellularLocation>
        <location evidence="1">Cell inner membrane</location>
        <topology evidence="1">Single-pass membrane protein</topology>
    </subcellularLocation>
</comment>
<protein>
    <recommendedName>
        <fullName evidence="3">Type II secretion system core protein G</fullName>
    </recommendedName>
</protein>
<dbReference type="InterPro" id="IPR013545">
    <property type="entry name" value="T2SS_protein-GspG_C"/>
</dbReference>
<evidence type="ECO:0000256" key="3">
    <source>
        <dbReference type="ARBA" id="ARBA00020042"/>
    </source>
</evidence>
<evidence type="ECO:0000256" key="2">
    <source>
        <dbReference type="ARBA" id="ARBA00009984"/>
    </source>
</evidence>
<evidence type="ECO:0000259" key="12">
    <source>
        <dbReference type="Pfam" id="PF08334"/>
    </source>
</evidence>
<dbReference type="InterPro" id="IPR012902">
    <property type="entry name" value="N_methyl_site"/>
</dbReference>
<evidence type="ECO:0000313" key="13">
    <source>
        <dbReference type="EMBL" id="GAA3920124.1"/>
    </source>
</evidence>
<dbReference type="InterPro" id="IPR010054">
    <property type="entry name" value="Type2_sec_GspG"/>
</dbReference>
<dbReference type="Pfam" id="PF07963">
    <property type="entry name" value="N_methyl"/>
    <property type="match status" value="1"/>
</dbReference>
<feature type="compositionally biased region" description="Acidic residues" evidence="10">
    <location>
        <begin position="131"/>
        <end position="142"/>
    </location>
</feature>
<evidence type="ECO:0000256" key="9">
    <source>
        <dbReference type="ARBA" id="ARBA00023136"/>
    </source>
</evidence>
<dbReference type="Proteomes" id="UP001501565">
    <property type="component" value="Unassembled WGS sequence"/>
</dbReference>
<evidence type="ECO:0000256" key="1">
    <source>
        <dbReference type="ARBA" id="ARBA00004377"/>
    </source>
</evidence>
<accession>A0ABP7MCZ9</accession>
<dbReference type="RefSeq" id="WP_344797005.1">
    <property type="nucleotide sequence ID" value="NZ_BAABBN010000004.1"/>
</dbReference>
<comment type="caution">
    <text evidence="13">The sequence shown here is derived from an EMBL/GenBank/DDBJ whole genome shotgun (WGS) entry which is preliminary data.</text>
</comment>
<dbReference type="PRINTS" id="PR00813">
    <property type="entry name" value="BCTERIALGSPG"/>
</dbReference>
<proteinExistence type="inferred from homology"/>
<evidence type="ECO:0000256" key="11">
    <source>
        <dbReference type="SAM" id="Phobius"/>
    </source>
</evidence>
<evidence type="ECO:0000256" key="6">
    <source>
        <dbReference type="ARBA" id="ARBA00022519"/>
    </source>
</evidence>
<keyword evidence="4" id="KW-1003">Cell membrane</keyword>
<evidence type="ECO:0000256" key="4">
    <source>
        <dbReference type="ARBA" id="ARBA00022475"/>
    </source>
</evidence>
<sequence>MKIQRNQGFTLIEILVVLVILATLVAAVAPNILGKSDDARVTVAKADLKAISNALDLYKLDNFNYPTTEQGLEALVNKPTGFPEPKNWAKGGYLPKIPKDPWGTPYQYLSPAEDKPFDVYTLGADSREGGEDYNSDLSVWDE</sequence>
<feature type="region of interest" description="Disordered" evidence="10">
    <location>
        <begin position="121"/>
        <end position="142"/>
    </location>
</feature>
<dbReference type="PANTHER" id="PTHR30093:SF44">
    <property type="entry name" value="TYPE II SECRETION SYSTEM CORE PROTEIN G"/>
    <property type="match status" value="1"/>
</dbReference>
<dbReference type="EMBL" id="BAABBN010000004">
    <property type="protein sequence ID" value="GAA3920124.1"/>
    <property type="molecule type" value="Genomic_DNA"/>
</dbReference>
<keyword evidence="7 11" id="KW-0812">Transmembrane</keyword>
<keyword evidence="14" id="KW-1185">Reference proteome</keyword>
<comment type="similarity">
    <text evidence="2">Belongs to the GSP G family.</text>
</comment>
<dbReference type="PANTHER" id="PTHR30093">
    <property type="entry name" value="GENERAL SECRETION PATHWAY PROTEIN G"/>
    <property type="match status" value="1"/>
</dbReference>
<keyword evidence="5" id="KW-0488">Methylation</keyword>
<keyword evidence="6" id="KW-0997">Cell inner membrane</keyword>
<dbReference type="SUPFAM" id="SSF54523">
    <property type="entry name" value="Pili subunits"/>
    <property type="match status" value="1"/>
</dbReference>
<organism evidence="13 14">
    <name type="scientific">Litoribacillus peritrichatus</name>
    <dbReference type="NCBI Taxonomy" id="718191"/>
    <lineage>
        <taxon>Bacteria</taxon>
        <taxon>Pseudomonadati</taxon>
        <taxon>Pseudomonadota</taxon>
        <taxon>Gammaproteobacteria</taxon>
        <taxon>Oceanospirillales</taxon>
        <taxon>Oceanospirillaceae</taxon>
        <taxon>Litoribacillus</taxon>
    </lineage>
</organism>